<dbReference type="Pfam" id="PF01121">
    <property type="entry name" value="CoaE"/>
    <property type="match status" value="1"/>
</dbReference>
<dbReference type="CDD" id="cd02022">
    <property type="entry name" value="DPCK"/>
    <property type="match status" value="1"/>
</dbReference>
<dbReference type="InterPro" id="IPR027417">
    <property type="entry name" value="P-loop_NTPase"/>
</dbReference>
<organism evidence="5 6">
    <name type="scientific">Algibacter lectus</name>
    <dbReference type="NCBI Taxonomy" id="221126"/>
    <lineage>
        <taxon>Bacteria</taxon>
        <taxon>Pseudomonadati</taxon>
        <taxon>Bacteroidota</taxon>
        <taxon>Flavobacteriia</taxon>
        <taxon>Flavobacteriales</taxon>
        <taxon>Flavobacteriaceae</taxon>
        <taxon>Algibacter</taxon>
    </lineage>
</organism>
<keyword evidence="4" id="KW-0173">Coenzyme A biosynthesis</keyword>
<keyword evidence="2" id="KW-0547">Nucleotide-binding</keyword>
<proteinExistence type="inferred from homology"/>
<evidence type="ECO:0000313" key="6">
    <source>
        <dbReference type="Proteomes" id="UP000029643"/>
    </source>
</evidence>
<dbReference type="GO" id="GO:0005524">
    <property type="term" value="F:ATP binding"/>
    <property type="evidence" value="ECO:0007669"/>
    <property type="project" value="UniProtKB-KW"/>
</dbReference>
<comment type="similarity">
    <text evidence="1">Belongs to the CoaE family.</text>
</comment>
<dbReference type="Proteomes" id="UP000029643">
    <property type="component" value="Unassembled WGS sequence"/>
</dbReference>
<reference evidence="5 6" key="1">
    <citation type="journal article" date="2014" name="Genome Announc.">
        <title>Draft Genome Sequences of Marine Flavobacterium Algibacter lectus Strains SS8 and NR4.</title>
        <authorList>
            <person name="Takatani N."/>
            <person name="Nakanishi M."/>
            <person name="Meirelles P."/>
            <person name="Mino S."/>
            <person name="Suda W."/>
            <person name="Oshima K."/>
            <person name="Hattori M."/>
            <person name="Ohkuma M."/>
            <person name="Hosokawa M."/>
            <person name="Miyashita K."/>
            <person name="Thompson F.L."/>
            <person name="Niwa A."/>
            <person name="Sawabe T."/>
            <person name="Sawabe T."/>
        </authorList>
    </citation>
    <scope>NUCLEOTIDE SEQUENCE [LARGE SCALE GENOMIC DNA]</scope>
    <source>
        <strain evidence="6">JCM19274</strain>
    </source>
</reference>
<dbReference type="STRING" id="221126.SAMN04489722_110122"/>
<accession>A0A090WSZ1</accession>
<sequence length="90" mass="9913">MIVVGLTGGIGSGKTTVAKMFKALDVPVYIADVEAKKLMSKSKIIKRKLIELFGGEQAYLDNSLNKPFIASIIFNDKNMLNQMNAIIHQE</sequence>
<comment type="caution">
    <text evidence="5">The sequence shown here is derived from an EMBL/GenBank/DDBJ whole genome shotgun (WGS) entry which is preliminary data.</text>
</comment>
<keyword evidence="5" id="KW-0808">Transferase</keyword>
<keyword evidence="3" id="KW-0067">ATP-binding</keyword>
<evidence type="ECO:0000256" key="1">
    <source>
        <dbReference type="ARBA" id="ARBA00009018"/>
    </source>
</evidence>
<dbReference type="AlphaFoldDB" id="A0A090WSZ1"/>
<protein>
    <submittedName>
        <fullName evidence="5">Dephospho-CoA kinase</fullName>
        <ecNumber evidence="5">2.7.1.24</ecNumber>
    </submittedName>
</protein>
<evidence type="ECO:0000313" key="5">
    <source>
        <dbReference type="EMBL" id="GAL80146.1"/>
    </source>
</evidence>
<dbReference type="EMBL" id="BBNU01000009">
    <property type="protein sequence ID" value="GAL80146.1"/>
    <property type="molecule type" value="Genomic_DNA"/>
</dbReference>
<dbReference type="SUPFAM" id="SSF52540">
    <property type="entry name" value="P-loop containing nucleoside triphosphate hydrolases"/>
    <property type="match status" value="1"/>
</dbReference>
<evidence type="ECO:0000256" key="2">
    <source>
        <dbReference type="ARBA" id="ARBA00022741"/>
    </source>
</evidence>
<dbReference type="EC" id="2.7.1.24" evidence="5"/>
<evidence type="ECO:0000256" key="3">
    <source>
        <dbReference type="ARBA" id="ARBA00022840"/>
    </source>
</evidence>
<dbReference type="PROSITE" id="PS51219">
    <property type="entry name" value="DPCK"/>
    <property type="match status" value="1"/>
</dbReference>
<dbReference type="InterPro" id="IPR001977">
    <property type="entry name" value="Depp_CoAkinase"/>
</dbReference>
<name>A0A090WSZ1_9FLAO</name>
<evidence type="ECO:0000256" key="4">
    <source>
        <dbReference type="ARBA" id="ARBA00022993"/>
    </source>
</evidence>
<gene>
    <name evidence="5" type="ORF">JCM19274_3716</name>
</gene>
<dbReference type="Gene3D" id="3.40.50.300">
    <property type="entry name" value="P-loop containing nucleotide triphosphate hydrolases"/>
    <property type="match status" value="1"/>
</dbReference>
<dbReference type="GO" id="GO:0015937">
    <property type="term" value="P:coenzyme A biosynthetic process"/>
    <property type="evidence" value="ECO:0007669"/>
    <property type="project" value="UniProtKB-KW"/>
</dbReference>
<keyword evidence="5" id="KW-0418">Kinase</keyword>
<dbReference type="GO" id="GO:0004140">
    <property type="term" value="F:dephospho-CoA kinase activity"/>
    <property type="evidence" value="ECO:0007669"/>
    <property type="project" value="UniProtKB-EC"/>
</dbReference>